<evidence type="ECO:0000313" key="2">
    <source>
        <dbReference type="Proteomes" id="UP001610335"/>
    </source>
</evidence>
<sequence length="167" mass="19170">MAATVTRQPLTKDNLTLHDQLLQNHHATEEISSWVERVIIEEQTHLLYAHQRTSISNMHVHGGDNTIERDTDPLDQRLQIPSTAAATDLDNTKLFKQQRPFMFLESPLERFLTPGSSDPTYFSRPALAHMGVQYGSMEGLKERSDITRGHVKKVRDRALLERDISRR</sequence>
<organism evidence="1 2">
    <name type="scientific">Aspergillus cavernicola</name>
    <dbReference type="NCBI Taxonomy" id="176166"/>
    <lineage>
        <taxon>Eukaryota</taxon>
        <taxon>Fungi</taxon>
        <taxon>Dikarya</taxon>
        <taxon>Ascomycota</taxon>
        <taxon>Pezizomycotina</taxon>
        <taxon>Eurotiomycetes</taxon>
        <taxon>Eurotiomycetidae</taxon>
        <taxon>Eurotiales</taxon>
        <taxon>Aspergillaceae</taxon>
        <taxon>Aspergillus</taxon>
        <taxon>Aspergillus subgen. Nidulantes</taxon>
    </lineage>
</organism>
<keyword evidence="2" id="KW-1185">Reference proteome</keyword>
<name>A0ABR4J540_9EURO</name>
<gene>
    <name evidence="1" type="ORF">BDW59DRAFT_3045</name>
</gene>
<evidence type="ECO:0000313" key="1">
    <source>
        <dbReference type="EMBL" id="KAL2835085.1"/>
    </source>
</evidence>
<dbReference type="EMBL" id="JBFXLS010000001">
    <property type="protein sequence ID" value="KAL2835085.1"/>
    <property type="molecule type" value="Genomic_DNA"/>
</dbReference>
<reference evidence="1 2" key="1">
    <citation type="submission" date="2024-07" db="EMBL/GenBank/DDBJ databases">
        <title>Section-level genome sequencing and comparative genomics of Aspergillus sections Usti and Cavernicolus.</title>
        <authorList>
            <consortium name="Lawrence Berkeley National Laboratory"/>
            <person name="Nybo J.L."/>
            <person name="Vesth T.C."/>
            <person name="Theobald S."/>
            <person name="Frisvad J.C."/>
            <person name="Larsen T.O."/>
            <person name="Kjaerboelling I."/>
            <person name="Rothschild-Mancinelli K."/>
            <person name="Lyhne E.K."/>
            <person name="Kogle M.E."/>
            <person name="Barry K."/>
            <person name="Clum A."/>
            <person name="Na H."/>
            <person name="Ledsgaard L."/>
            <person name="Lin J."/>
            <person name="Lipzen A."/>
            <person name="Kuo A."/>
            <person name="Riley R."/>
            <person name="Mondo S."/>
            <person name="LaButti K."/>
            <person name="Haridas S."/>
            <person name="Pangalinan J."/>
            <person name="Salamov A.A."/>
            <person name="Simmons B.A."/>
            <person name="Magnuson J.K."/>
            <person name="Chen J."/>
            <person name="Drula E."/>
            <person name="Henrissat B."/>
            <person name="Wiebenga A."/>
            <person name="Lubbers R.J."/>
            <person name="Gomes A.C."/>
            <person name="Makela M.R."/>
            <person name="Stajich J."/>
            <person name="Grigoriev I.V."/>
            <person name="Mortensen U.H."/>
            <person name="De vries R.P."/>
            <person name="Baker S.E."/>
            <person name="Andersen M.R."/>
        </authorList>
    </citation>
    <scope>NUCLEOTIDE SEQUENCE [LARGE SCALE GENOMIC DNA]</scope>
    <source>
        <strain evidence="1 2">CBS 600.67</strain>
    </source>
</reference>
<protein>
    <submittedName>
        <fullName evidence="1">Uncharacterized protein</fullName>
    </submittedName>
</protein>
<accession>A0ABR4J540</accession>
<proteinExistence type="predicted"/>
<dbReference type="Proteomes" id="UP001610335">
    <property type="component" value="Unassembled WGS sequence"/>
</dbReference>
<comment type="caution">
    <text evidence="1">The sequence shown here is derived from an EMBL/GenBank/DDBJ whole genome shotgun (WGS) entry which is preliminary data.</text>
</comment>